<dbReference type="GO" id="GO:0052907">
    <property type="term" value="F:23S rRNA (adenine(1618)-N(6))-methyltransferase activity"/>
    <property type="evidence" value="ECO:0007669"/>
    <property type="project" value="UniProtKB-EC"/>
</dbReference>
<accession>A0A238X764</accession>
<gene>
    <name evidence="6" type="primary">rlmF</name>
    <name evidence="7" type="ORF">SAMN04488111_1554</name>
</gene>
<evidence type="ECO:0000256" key="2">
    <source>
        <dbReference type="ARBA" id="ARBA00022552"/>
    </source>
</evidence>
<dbReference type="SUPFAM" id="SSF53335">
    <property type="entry name" value="S-adenosyl-L-methionine-dependent methyltransferases"/>
    <property type="match status" value="1"/>
</dbReference>
<proteinExistence type="inferred from homology"/>
<dbReference type="Proteomes" id="UP000198412">
    <property type="component" value="Unassembled WGS sequence"/>
</dbReference>
<reference evidence="8" key="1">
    <citation type="submission" date="2017-06" db="EMBL/GenBank/DDBJ databases">
        <authorList>
            <person name="Varghese N."/>
            <person name="Submissions S."/>
        </authorList>
    </citation>
    <scope>NUCLEOTIDE SEQUENCE [LARGE SCALE GENOMIC DNA]</scope>
    <source>
        <strain evidence="8">DSM 27993</strain>
    </source>
</reference>
<evidence type="ECO:0000256" key="6">
    <source>
        <dbReference type="HAMAP-Rule" id="MF_01848"/>
    </source>
</evidence>
<organism evidence="7 8">
    <name type="scientific">Lutibacter flavus</name>
    <dbReference type="NCBI Taxonomy" id="691689"/>
    <lineage>
        <taxon>Bacteria</taxon>
        <taxon>Pseudomonadati</taxon>
        <taxon>Bacteroidota</taxon>
        <taxon>Flavobacteriia</taxon>
        <taxon>Flavobacteriales</taxon>
        <taxon>Flavobacteriaceae</taxon>
        <taxon>Lutibacter</taxon>
    </lineage>
</organism>
<keyword evidence="8" id="KW-1185">Reference proteome</keyword>
<comment type="similarity">
    <text evidence="6">Belongs to the methyltransferase superfamily. METTL16/RlmF family.</text>
</comment>
<keyword evidence="5 6" id="KW-0949">S-adenosyl-L-methionine</keyword>
<dbReference type="InterPro" id="IPR016909">
    <property type="entry name" value="rRNA_lsu_MeTfrase_F"/>
</dbReference>
<dbReference type="RefSeq" id="WP_089377865.1">
    <property type="nucleotide sequence ID" value="NZ_FZNX01000002.1"/>
</dbReference>
<comment type="function">
    <text evidence="6">Specifically methylates the adenine in position 1618 of 23S rRNA.</text>
</comment>
<keyword evidence="3 6" id="KW-0489">Methyltransferase</keyword>
<dbReference type="CDD" id="cd02440">
    <property type="entry name" value="AdoMet_MTases"/>
    <property type="match status" value="1"/>
</dbReference>
<sequence>MRTKRNKSGNLHPKNKHQQDYNFTELCEANTDLKEFVFVNEYGTETIDFANPKAVKAINTALLFKYYNLTFWDFPDDNLCPPIPGRVDYIHYLADLLKTSGINENAKILDIGTGANCIYPLLGNAEYNWSFVGTDIDKKSLDRAEKILKKNNLTEFIKLKHQKDAAQIFSGILDATDKYAASICNPPFYRSQEEAMQANSRKMEGLGNITIGRNFSGKQQELWYKGGEKAFIHTYLYESSKFKNHCFWYTTLVSKKENAESMYDSLKKLGAIEIKTIPMHQGNKVTRVVAWTFLTKDEQKEWNN</sequence>
<comment type="catalytic activity">
    <reaction evidence="6">
        <text>adenosine(1618) in 23S rRNA + S-adenosyl-L-methionine = N(6)-methyladenosine(1618) in 23S rRNA + S-adenosyl-L-homocysteine + H(+)</text>
        <dbReference type="Rhea" id="RHEA:16497"/>
        <dbReference type="Rhea" id="RHEA-COMP:10229"/>
        <dbReference type="Rhea" id="RHEA-COMP:10231"/>
        <dbReference type="ChEBI" id="CHEBI:15378"/>
        <dbReference type="ChEBI" id="CHEBI:57856"/>
        <dbReference type="ChEBI" id="CHEBI:59789"/>
        <dbReference type="ChEBI" id="CHEBI:74411"/>
        <dbReference type="ChEBI" id="CHEBI:74449"/>
        <dbReference type="EC" id="2.1.1.181"/>
    </reaction>
</comment>
<dbReference type="InterPro" id="IPR029063">
    <property type="entry name" value="SAM-dependent_MTases_sf"/>
</dbReference>
<dbReference type="EMBL" id="FZNX01000002">
    <property type="protein sequence ID" value="SNR53679.1"/>
    <property type="molecule type" value="Genomic_DNA"/>
</dbReference>
<dbReference type="GO" id="GO:0005737">
    <property type="term" value="C:cytoplasm"/>
    <property type="evidence" value="ECO:0007669"/>
    <property type="project" value="UniProtKB-SubCell"/>
</dbReference>
<evidence type="ECO:0000313" key="8">
    <source>
        <dbReference type="Proteomes" id="UP000198412"/>
    </source>
</evidence>
<evidence type="ECO:0000313" key="7">
    <source>
        <dbReference type="EMBL" id="SNR53679.1"/>
    </source>
</evidence>
<dbReference type="GO" id="GO:0070475">
    <property type="term" value="P:rRNA base methylation"/>
    <property type="evidence" value="ECO:0007669"/>
    <property type="project" value="TreeGrafter"/>
</dbReference>
<dbReference type="Gene3D" id="3.40.50.150">
    <property type="entry name" value="Vaccinia Virus protein VP39"/>
    <property type="match status" value="1"/>
</dbReference>
<evidence type="ECO:0000256" key="1">
    <source>
        <dbReference type="ARBA" id="ARBA00022490"/>
    </source>
</evidence>
<evidence type="ECO:0000256" key="4">
    <source>
        <dbReference type="ARBA" id="ARBA00022679"/>
    </source>
</evidence>
<dbReference type="Pfam" id="PF05971">
    <property type="entry name" value="Methyltransf_10"/>
    <property type="match status" value="1"/>
</dbReference>
<dbReference type="PIRSF" id="PIRSF029038">
    <property type="entry name" value="Mtase_YbiN_prd"/>
    <property type="match status" value="1"/>
</dbReference>
<evidence type="ECO:0000256" key="5">
    <source>
        <dbReference type="ARBA" id="ARBA00022691"/>
    </source>
</evidence>
<keyword evidence="1 6" id="KW-0963">Cytoplasm</keyword>
<evidence type="ECO:0000256" key="3">
    <source>
        <dbReference type="ARBA" id="ARBA00022603"/>
    </source>
</evidence>
<protein>
    <recommendedName>
        <fullName evidence="6">Ribosomal RNA large subunit methyltransferase F</fullName>
        <ecNumber evidence="6">2.1.1.181</ecNumber>
    </recommendedName>
    <alternativeName>
        <fullName evidence="6">23S rRNA mA1618 methyltransferase</fullName>
    </alternativeName>
    <alternativeName>
        <fullName evidence="6">rRNA adenine N-6-methyltransferase</fullName>
    </alternativeName>
</protein>
<dbReference type="OrthoDB" id="1115728at2"/>
<comment type="subcellular location">
    <subcellularLocation>
        <location evidence="6">Cytoplasm</location>
    </subcellularLocation>
</comment>
<dbReference type="EC" id="2.1.1.181" evidence="6"/>
<name>A0A238X764_9FLAO</name>
<keyword evidence="2 6" id="KW-0698">rRNA processing</keyword>
<dbReference type="AlphaFoldDB" id="A0A238X764"/>
<dbReference type="NCBIfam" id="NF008725">
    <property type="entry name" value="PRK11727.1"/>
    <property type="match status" value="1"/>
</dbReference>
<dbReference type="InterPro" id="IPR010286">
    <property type="entry name" value="METTL16/RlmF"/>
</dbReference>
<keyword evidence="4 6" id="KW-0808">Transferase</keyword>
<dbReference type="HAMAP" id="MF_01848">
    <property type="entry name" value="23SrRNA_methyltr_F"/>
    <property type="match status" value="1"/>
</dbReference>
<dbReference type="PANTHER" id="PTHR13393">
    <property type="entry name" value="SAM-DEPENDENT METHYLTRANSFERASE"/>
    <property type="match status" value="1"/>
</dbReference>
<dbReference type="PANTHER" id="PTHR13393:SF0">
    <property type="entry name" value="RNA N6-ADENOSINE-METHYLTRANSFERASE METTL16"/>
    <property type="match status" value="1"/>
</dbReference>